<evidence type="ECO:0000313" key="2">
    <source>
        <dbReference type="EMBL" id="KKP61378.1"/>
    </source>
</evidence>
<proteinExistence type="predicted"/>
<evidence type="ECO:0000313" key="3">
    <source>
        <dbReference type="Proteomes" id="UP000034004"/>
    </source>
</evidence>
<feature type="transmembrane region" description="Helical" evidence="1">
    <location>
        <begin position="6"/>
        <end position="27"/>
    </location>
</feature>
<reference evidence="2 3" key="1">
    <citation type="journal article" date="2015" name="Nature">
        <title>rRNA introns, odd ribosomes, and small enigmatic genomes across a large radiation of phyla.</title>
        <authorList>
            <person name="Brown C.T."/>
            <person name="Hug L.A."/>
            <person name="Thomas B.C."/>
            <person name="Sharon I."/>
            <person name="Castelle C.J."/>
            <person name="Singh A."/>
            <person name="Wilkins M.J."/>
            <person name="Williams K.H."/>
            <person name="Banfield J.F."/>
        </authorList>
    </citation>
    <scope>NUCLEOTIDE SEQUENCE [LARGE SCALE GENOMIC DNA]</scope>
</reference>
<dbReference type="AlphaFoldDB" id="A0A0G0AVZ1"/>
<comment type="caution">
    <text evidence="2">The sequence shown here is derived from an EMBL/GenBank/DDBJ whole genome shotgun (WGS) entry which is preliminary data.</text>
</comment>
<evidence type="ECO:0000256" key="1">
    <source>
        <dbReference type="SAM" id="Phobius"/>
    </source>
</evidence>
<dbReference type="STRING" id="1618484.UR56_C0014G0011"/>
<keyword evidence="1" id="KW-0472">Membrane</keyword>
<gene>
    <name evidence="2" type="ORF">UR56_C0014G0011</name>
</gene>
<protein>
    <submittedName>
        <fullName evidence="2">Uncharacterized protein</fullName>
    </submittedName>
</protein>
<dbReference type="Proteomes" id="UP000034004">
    <property type="component" value="Unassembled WGS sequence"/>
</dbReference>
<dbReference type="EMBL" id="LBPR01000014">
    <property type="protein sequence ID" value="KKP61378.1"/>
    <property type="molecule type" value="Genomic_DNA"/>
</dbReference>
<organism evidence="2 3">
    <name type="scientific">Candidatus Roizmanbacteria bacterium GW2011_GWC2_34_23</name>
    <dbReference type="NCBI Taxonomy" id="1618484"/>
    <lineage>
        <taxon>Bacteria</taxon>
        <taxon>Candidatus Roizmaniibacteriota</taxon>
    </lineage>
</organism>
<name>A0A0G0AVZ1_9BACT</name>
<keyword evidence="1" id="KW-0812">Transmembrane</keyword>
<sequence>MFDICYSKYNMLFTFILILSLSFIVALRSMKDFNVPGEITRIVQGKKLKGKIVFFKNKVVHYRAKRS</sequence>
<keyword evidence="1" id="KW-1133">Transmembrane helix</keyword>
<accession>A0A0G0AVZ1</accession>